<name>A0A450ZDE5_9GAMM</name>
<dbReference type="EMBL" id="CAADFV010000035">
    <property type="protein sequence ID" value="VFK55976.1"/>
    <property type="molecule type" value="Genomic_DNA"/>
</dbReference>
<dbReference type="EMBL" id="CAADFX010000011">
    <property type="protein sequence ID" value="VFK51803.1"/>
    <property type="molecule type" value="Genomic_DNA"/>
</dbReference>
<sequence>MKRHPLFSVRKNLLAPGKPNDIFQRCLVSAKHFIDTNTVSDILDYAFKRDRNRKLIIKSVYDFLHVGFISPYRDLTPHDMKGLSDSAGFLSSCSTVNSAVVARELGCIEGKDDIPTAIFTADVEKEHGRSAYVEVFIPNEEKTLVRKWVENEIGTHIGFILSELSNFEKIQDAFLEEEFQIASFMGEKKIDNPDKRVSVIYYEKYYEEGKLRMEVLSPWEK</sequence>
<dbReference type="AlphaFoldDB" id="A0A450ZDE5"/>
<reference evidence="1" key="1">
    <citation type="submission" date="2019-02" db="EMBL/GenBank/DDBJ databases">
        <authorList>
            <person name="Gruber-Vodicka R. H."/>
            <person name="Seah K. B. B."/>
        </authorList>
    </citation>
    <scope>NUCLEOTIDE SEQUENCE</scope>
    <source>
        <strain evidence="1">BECK_BY1</strain>
        <strain evidence="3">BECK_BY2</strain>
        <strain evidence="2">BECK_BY3</strain>
    </source>
</reference>
<evidence type="ECO:0000313" key="1">
    <source>
        <dbReference type="EMBL" id="VFK51803.1"/>
    </source>
</evidence>
<organism evidence="1">
    <name type="scientific">Candidatus Kentrum sp. TUN</name>
    <dbReference type="NCBI Taxonomy" id="2126343"/>
    <lineage>
        <taxon>Bacteria</taxon>
        <taxon>Pseudomonadati</taxon>
        <taxon>Pseudomonadota</taxon>
        <taxon>Gammaproteobacteria</taxon>
        <taxon>Candidatus Kentrum</taxon>
    </lineage>
</organism>
<proteinExistence type="predicted"/>
<gene>
    <name evidence="1" type="ORF">BECKTUN1418D_GA0071000_101118</name>
    <name evidence="3" type="ORF">BECKTUN1418E_GA0071001_103516</name>
    <name evidence="2" type="ORF">BECKTUN1418F_GA0071002_103417</name>
</gene>
<evidence type="ECO:0000313" key="2">
    <source>
        <dbReference type="EMBL" id="VFK53960.1"/>
    </source>
</evidence>
<dbReference type="EMBL" id="CAADFY010000034">
    <property type="protein sequence ID" value="VFK53960.1"/>
    <property type="molecule type" value="Genomic_DNA"/>
</dbReference>
<protein>
    <submittedName>
        <fullName evidence="1">Uncharacterized protein</fullName>
    </submittedName>
</protein>
<evidence type="ECO:0000313" key="3">
    <source>
        <dbReference type="EMBL" id="VFK55976.1"/>
    </source>
</evidence>
<accession>A0A450ZDE5</accession>